<evidence type="ECO:0000313" key="3">
    <source>
        <dbReference type="Proteomes" id="UP001597511"/>
    </source>
</evidence>
<name>A0ABW6A6F5_9BACT</name>
<dbReference type="RefSeq" id="WP_386098927.1">
    <property type="nucleotide sequence ID" value="NZ_JBHUOZ010000003.1"/>
</dbReference>
<sequence length="49" mass="6013">MEKVTKKTFDKSVYNPYVFATYKTIKKFLKYSFYIAILYFAYEGFMAWK</sequence>
<keyword evidence="3" id="KW-1185">Reference proteome</keyword>
<dbReference type="Proteomes" id="UP001597511">
    <property type="component" value="Unassembled WGS sequence"/>
</dbReference>
<dbReference type="EMBL" id="JBHUOZ010000003">
    <property type="protein sequence ID" value="MFD2920486.1"/>
    <property type="molecule type" value="Genomic_DNA"/>
</dbReference>
<comment type="caution">
    <text evidence="2">The sequence shown here is derived from an EMBL/GenBank/DDBJ whole genome shotgun (WGS) entry which is preliminary data.</text>
</comment>
<evidence type="ECO:0000256" key="1">
    <source>
        <dbReference type="SAM" id="Phobius"/>
    </source>
</evidence>
<organism evidence="2 3">
    <name type="scientific">Terrimonas rubra</name>
    <dbReference type="NCBI Taxonomy" id="1035890"/>
    <lineage>
        <taxon>Bacteria</taxon>
        <taxon>Pseudomonadati</taxon>
        <taxon>Bacteroidota</taxon>
        <taxon>Chitinophagia</taxon>
        <taxon>Chitinophagales</taxon>
        <taxon>Chitinophagaceae</taxon>
        <taxon>Terrimonas</taxon>
    </lineage>
</organism>
<keyword evidence="1" id="KW-0472">Membrane</keyword>
<keyword evidence="1" id="KW-1133">Transmembrane helix</keyword>
<feature type="transmembrane region" description="Helical" evidence="1">
    <location>
        <begin position="31"/>
        <end position="48"/>
    </location>
</feature>
<reference evidence="3" key="1">
    <citation type="journal article" date="2019" name="Int. J. Syst. Evol. Microbiol.">
        <title>The Global Catalogue of Microorganisms (GCM) 10K type strain sequencing project: providing services to taxonomists for standard genome sequencing and annotation.</title>
        <authorList>
            <consortium name="The Broad Institute Genomics Platform"/>
            <consortium name="The Broad Institute Genome Sequencing Center for Infectious Disease"/>
            <person name="Wu L."/>
            <person name="Ma J."/>
        </authorList>
    </citation>
    <scope>NUCLEOTIDE SEQUENCE [LARGE SCALE GENOMIC DNA]</scope>
    <source>
        <strain evidence="3">KCTC 23299</strain>
    </source>
</reference>
<proteinExistence type="predicted"/>
<gene>
    <name evidence="2" type="ORF">ACFS6H_12235</name>
</gene>
<keyword evidence="1" id="KW-0812">Transmembrane</keyword>
<accession>A0ABW6A6F5</accession>
<evidence type="ECO:0000313" key="2">
    <source>
        <dbReference type="EMBL" id="MFD2920486.1"/>
    </source>
</evidence>
<protein>
    <submittedName>
        <fullName evidence="2">Uncharacterized protein</fullName>
    </submittedName>
</protein>